<comment type="similarity">
    <text evidence="1">Belongs to the TRAPP small subunits family. BET3 subfamily.</text>
</comment>
<evidence type="ECO:0000313" key="4">
    <source>
        <dbReference type="Proteomes" id="UP000232323"/>
    </source>
</evidence>
<dbReference type="GO" id="GO:0030008">
    <property type="term" value="C:TRAPP complex"/>
    <property type="evidence" value="ECO:0007669"/>
    <property type="project" value="TreeGrafter"/>
</dbReference>
<evidence type="ECO:0008006" key="5">
    <source>
        <dbReference type="Google" id="ProtNLM"/>
    </source>
</evidence>
<dbReference type="FunFam" id="3.30.1380.20:FF:000008">
    <property type="entry name" value="trafficking protein particle complex subunit 6B"/>
    <property type="match status" value="1"/>
</dbReference>
<evidence type="ECO:0000256" key="2">
    <source>
        <dbReference type="SAM" id="MobiDB-lite"/>
    </source>
</evidence>
<dbReference type="PANTHER" id="PTHR12817:SF0">
    <property type="entry name" value="GEO08327P1"/>
    <property type="match status" value="1"/>
</dbReference>
<feature type="compositionally biased region" description="Polar residues" evidence="2">
    <location>
        <begin position="8"/>
        <end position="22"/>
    </location>
</feature>
<dbReference type="PANTHER" id="PTHR12817">
    <property type="entry name" value="TRAFFICKING PROTEIN PARTICLE COMPLEX SUBUNIT 6B"/>
    <property type="match status" value="1"/>
</dbReference>
<dbReference type="SUPFAM" id="SSF111126">
    <property type="entry name" value="Ligand-binding domain in the NO signalling and Golgi transport"/>
    <property type="match status" value="1"/>
</dbReference>
<dbReference type="OrthoDB" id="941624at2759"/>
<sequence length="189" mass="21026">MHARMQGLSIQPQHQGGNVSQTTFNPKKRCADVCMELLLLESVHLYKNRGAPAASAALEAIGMRVGKQLAERYTKDRPRLGETLEVIKFLCKDFWLLVFKKQVDNLRTNHKGVYVLTDNNFRWLSRSPPISSAGGDPSQEEALREVALQHLHLPCGILRGAMIQLGVPCTVEADHKLSPPACAFTIRLS</sequence>
<dbReference type="CDD" id="cd14944">
    <property type="entry name" value="TRAPPC6A_Trs33"/>
    <property type="match status" value="1"/>
</dbReference>
<dbReference type="GO" id="GO:0005802">
    <property type="term" value="C:trans-Golgi network"/>
    <property type="evidence" value="ECO:0007669"/>
    <property type="project" value="TreeGrafter"/>
</dbReference>
<dbReference type="EMBL" id="BEGY01000018">
    <property type="protein sequence ID" value="GAX76585.1"/>
    <property type="molecule type" value="Genomic_DNA"/>
</dbReference>
<dbReference type="InterPro" id="IPR037992">
    <property type="entry name" value="TRAPPC6/Trs33"/>
</dbReference>
<dbReference type="InterPro" id="IPR007194">
    <property type="entry name" value="TRAPP_component"/>
</dbReference>
<dbReference type="InterPro" id="IPR024096">
    <property type="entry name" value="NO_sig/Golgi_transp_ligand-bd"/>
</dbReference>
<dbReference type="STRING" id="1157962.A0A250X0L3"/>
<proteinExistence type="inferred from homology"/>
<dbReference type="GO" id="GO:0005801">
    <property type="term" value="C:cis-Golgi network"/>
    <property type="evidence" value="ECO:0007669"/>
    <property type="project" value="TreeGrafter"/>
</dbReference>
<name>A0A250X0L3_9CHLO</name>
<evidence type="ECO:0000313" key="3">
    <source>
        <dbReference type="EMBL" id="GAX76585.1"/>
    </source>
</evidence>
<feature type="region of interest" description="Disordered" evidence="2">
    <location>
        <begin position="1"/>
        <end position="22"/>
    </location>
</feature>
<dbReference type="AlphaFoldDB" id="A0A250X0L3"/>
<organism evidence="3 4">
    <name type="scientific">Chlamydomonas eustigma</name>
    <dbReference type="NCBI Taxonomy" id="1157962"/>
    <lineage>
        <taxon>Eukaryota</taxon>
        <taxon>Viridiplantae</taxon>
        <taxon>Chlorophyta</taxon>
        <taxon>core chlorophytes</taxon>
        <taxon>Chlorophyceae</taxon>
        <taxon>CS clade</taxon>
        <taxon>Chlamydomonadales</taxon>
        <taxon>Chlamydomonadaceae</taxon>
        <taxon>Chlamydomonas</taxon>
    </lineage>
</organism>
<dbReference type="GO" id="GO:0006888">
    <property type="term" value="P:endoplasmic reticulum to Golgi vesicle-mediated transport"/>
    <property type="evidence" value="ECO:0007669"/>
    <property type="project" value="TreeGrafter"/>
</dbReference>
<comment type="caution">
    <text evidence="3">The sequence shown here is derived from an EMBL/GenBank/DDBJ whole genome shotgun (WGS) entry which is preliminary data.</text>
</comment>
<gene>
    <name evidence="3" type="ORF">CEUSTIGMA_g4031.t1</name>
</gene>
<accession>A0A250X0L3</accession>
<dbReference type="Proteomes" id="UP000232323">
    <property type="component" value="Unassembled WGS sequence"/>
</dbReference>
<keyword evidence="4" id="KW-1185">Reference proteome</keyword>
<reference evidence="3 4" key="1">
    <citation type="submission" date="2017-08" db="EMBL/GenBank/DDBJ databases">
        <title>Acidophilic green algal genome provides insights into adaptation to an acidic environment.</title>
        <authorList>
            <person name="Hirooka S."/>
            <person name="Hirose Y."/>
            <person name="Kanesaki Y."/>
            <person name="Higuchi S."/>
            <person name="Fujiwara T."/>
            <person name="Onuma R."/>
            <person name="Era A."/>
            <person name="Ohbayashi R."/>
            <person name="Uzuka A."/>
            <person name="Nozaki H."/>
            <person name="Yoshikawa H."/>
            <person name="Miyagishima S.Y."/>
        </authorList>
    </citation>
    <scope>NUCLEOTIDE SEQUENCE [LARGE SCALE GENOMIC DNA]</scope>
    <source>
        <strain evidence="3 4">NIES-2499</strain>
    </source>
</reference>
<evidence type="ECO:0000256" key="1">
    <source>
        <dbReference type="ARBA" id="ARBA00006218"/>
    </source>
</evidence>
<dbReference type="Gene3D" id="3.30.1380.20">
    <property type="entry name" value="Trafficking protein particle complex subunit 3"/>
    <property type="match status" value="1"/>
</dbReference>
<dbReference type="Pfam" id="PF04051">
    <property type="entry name" value="TRAPP"/>
    <property type="match status" value="1"/>
</dbReference>
<protein>
    <recommendedName>
        <fullName evidence="5">Trafficking protein particle complex subunit</fullName>
    </recommendedName>
</protein>